<keyword evidence="1" id="KW-0472">Membrane</keyword>
<organism evidence="2 3">
    <name type="scientific">Streptomyces benahoarensis</name>
    <dbReference type="NCBI Taxonomy" id="2595054"/>
    <lineage>
        <taxon>Bacteria</taxon>
        <taxon>Bacillati</taxon>
        <taxon>Actinomycetota</taxon>
        <taxon>Actinomycetes</taxon>
        <taxon>Kitasatosporales</taxon>
        <taxon>Streptomycetaceae</taxon>
        <taxon>Streptomyces</taxon>
    </lineage>
</organism>
<reference evidence="2 3" key="1">
    <citation type="submission" date="2019-07" db="EMBL/GenBank/DDBJ databases">
        <title>Draft genome for Streptomyces benahoarensis MZ03-48.</title>
        <authorList>
            <person name="Gonzalez-Pimentel J.L."/>
        </authorList>
    </citation>
    <scope>NUCLEOTIDE SEQUENCE [LARGE SCALE GENOMIC DNA]</scope>
    <source>
        <strain evidence="2 3">MZ03-48</strain>
    </source>
</reference>
<feature type="transmembrane region" description="Helical" evidence="1">
    <location>
        <begin position="110"/>
        <end position="129"/>
    </location>
</feature>
<evidence type="ECO:0000313" key="2">
    <source>
        <dbReference type="EMBL" id="TSB37414.1"/>
    </source>
</evidence>
<keyword evidence="1" id="KW-0812">Transmembrane</keyword>
<feature type="transmembrane region" description="Helical" evidence="1">
    <location>
        <begin position="78"/>
        <end position="98"/>
    </location>
</feature>
<sequence>MTGLSAVPGAATVPADAFRLPSAASPCRGSPPGIATLAVPARLGEGLGSGDTQGWDMKWVGVVWFLRHAGEFGFSQGALPGTIGTLAVLLLAVLLGFGLHRVDRIRRIRYAPLALAATFFSAGVIWLAVT</sequence>
<proteinExistence type="predicted"/>
<name>A0A553Z7K1_9ACTN</name>
<keyword evidence="1" id="KW-1133">Transmembrane helix</keyword>
<dbReference type="RefSeq" id="WP_143943488.1">
    <property type="nucleotide sequence ID" value="NZ_VKLS01000240.1"/>
</dbReference>
<gene>
    <name evidence="2" type="ORF">FNZ23_18580</name>
</gene>
<accession>A0A553Z7K1</accession>
<dbReference type="EMBL" id="VKLS01000240">
    <property type="protein sequence ID" value="TSB37414.1"/>
    <property type="molecule type" value="Genomic_DNA"/>
</dbReference>
<evidence type="ECO:0000256" key="1">
    <source>
        <dbReference type="SAM" id="Phobius"/>
    </source>
</evidence>
<protein>
    <submittedName>
        <fullName evidence="2">Uncharacterized protein</fullName>
    </submittedName>
</protein>
<keyword evidence="3" id="KW-1185">Reference proteome</keyword>
<evidence type="ECO:0000313" key="3">
    <source>
        <dbReference type="Proteomes" id="UP000320888"/>
    </source>
</evidence>
<comment type="caution">
    <text evidence="2">The sequence shown here is derived from an EMBL/GenBank/DDBJ whole genome shotgun (WGS) entry which is preliminary data.</text>
</comment>
<dbReference type="Proteomes" id="UP000320888">
    <property type="component" value="Unassembled WGS sequence"/>
</dbReference>
<dbReference type="AlphaFoldDB" id="A0A553Z7K1"/>